<dbReference type="PANTHER" id="PTHR46093">
    <property type="entry name" value="ACYL-COA-BINDING DOMAIN-CONTAINING PROTEIN 5"/>
    <property type="match status" value="1"/>
</dbReference>
<dbReference type="SUPFAM" id="SSF117281">
    <property type="entry name" value="Kelch motif"/>
    <property type="match status" value="1"/>
</dbReference>
<evidence type="ECO:0000256" key="2">
    <source>
        <dbReference type="ARBA" id="ARBA00022737"/>
    </source>
</evidence>
<evidence type="ECO:0000256" key="4">
    <source>
        <dbReference type="SAM" id="MobiDB-lite"/>
    </source>
</evidence>
<feature type="region of interest" description="Disordered" evidence="4">
    <location>
        <begin position="267"/>
        <end position="290"/>
    </location>
</feature>
<reference evidence="6" key="1">
    <citation type="submission" date="2021-01" db="EMBL/GenBank/DDBJ databases">
        <title>Adiantum capillus-veneris genome.</title>
        <authorList>
            <person name="Fang Y."/>
            <person name="Liao Q."/>
        </authorList>
    </citation>
    <scope>NUCLEOTIDE SEQUENCE</scope>
    <source>
        <strain evidence="6">H3</strain>
        <tissue evidence="6">Leaf</tissue>
    </source>
</reference>
<evidence type="ECO:0000313" key="6">
    <source>
        <dbReference type="EMBL" id="KAI5077798.1"/>
    </source>
</evidence>
<dbReference type="SUPFAM" id="SSF50965">
    <property type="entry name" value="Galactose oxidase, central domain"/>
    <property type="match status" value="1"/>
</dbReference>
<gene>
    <name evidence="6" type="ORF">GOP47_0007622</name>
</gene>
<dbReference type="Proteomes" id="UP000886520">
    <property type="component" value="Chromosome 7"/>
</dbReference>
<evidence type="ECO:0000259" key="5">
    <source>
        <dbReference type="Pfam" id="PF24981"/>
    </source>
</evidence>
<dbReference type="AlphaFoldDB" id="A0A9D4ZJE3"/>
<sequence>MVSLKGRAGHTATVVGKDIYILGGRNGNEFFNDMWVFDTEAEQWKLLQSKTPFSPRAYHTCTLVNDQELWVIGGSDPKTMHSDVHVFDTVSLEWSNPSTPSMKPRGTHSAVLHPAKKNAILIYGGYGGSKSSCWLNDLIVFQTDTLDCEDLKPEGARPLGRGYHTLTAFGTCVALFGGKAEGGIINEDTLSIYDAVANKWSMVPVKGESPSPRSNHAATLANAGMIIIHGGRHGSLRLNDFYILKVPSVCSDAANLDLKWHMIDRSDSSPTAKKTSRKRSVEAAKTDSPIGRSAHSLVAHNQALYMFGGYGGEGLTFADLFVLRKLPKFAELEVRKRKMAGQLLMEVTDSIEERGEEKKDKGWGWRNTKHPKPHSEKQADRWDDSGALNAQSNRLHQKVDAAEFCKEKPETRSTEPLKVHETKGVSSFEDRSLALLVQERDLYKKEVRSLQQSVETLQATINNKSMVDLDYQQKLVQLEQELQRFQNENLQQQSAMKEMEKEVTNQSKKVRKLEQENKSLKADVQNAKSSLEETENARKTEALKMNDLQTKLQNTCKSIEGSKAAAAEATVERDKYKTCVQALEAELQKQMDALRQVTLRFEGEKAFLLKEVSERKSTADKLLTELGTLKECVRSLEDKNNCQLKQLEQESDKLAMLQKEKEAIACSKAVLESENKQLVEMKQAAEENCTLLRSELQASRISTEQFEAEIARLKERAEQNQKHASELHESLKKTEENYNLQIEENRKICSLLRETEEFEQAQVRSMQAHTEKLRCTRQSCSY</sequence>
<keyword evidence="3" id="KW-0175">Coiled coil</keyword>
<proteinExistence type="predicted"/>
<accession>A0A9D4ZJE3</accession>
<protein>
    <recommendedName>
        <fullName evidence="5">Attractin/MKLN-like beta-propeller domain-containing protein</fullName>
    </recommendedName>
</protein>
<comment type="caution">
    <text evidence="6">The sequence shown here is derived from an EMBL/GenBank/DDBJ whole genome shotgun (WGS) entry which is preliminary data.</text>
</comment>
<dbReference type="InterPro" id="IPR011043">
    <property type="entry name" value="Gal_Oxase/kelch_b-propeller"/>
</dbReference>
<feature type="coiled-coil region" evidence="3">
    <location>
        <begin position="633"/>
        <end position="744"/>
    </location>
</feature>
<dbReference type="EMBL" id="JABFUD020000007">
    <property type="protein sequence ID" value="KAI5077798.1"/>
    <property type="molecule type" value="Genomic_DNA"/>
</dbReference>
<feature type="region of interest" description="Disordered" evidence="4">
    <location>
        <begin position="355"/>
        <end position="381"/>
    </location>
</feature>
<dbReference type="OrthoDB" id="10251809at2759"/>
<name>A0A9D4ZJE3_ADICA</name>
<dbReference type="Gene3D" id="2.120.10.80">
    <property type="entry name" value="Kelch-type beta propeller"/>
    <property type="match status" value="2"/>
</dbReference>
<evidence type="ECO:0000313" key="7">
    <source>
        <dbReference type="Proteomes" id="UP000886520"/>
    </source>
</evidence>
<feature type="domain" description="Attractin/MKLN-like beta-propeller" evidence="5">
    <location>
        <begin position="5"/>
        <end position="236"/>
    </location>
</feature>
<dbReference type="SMART" id="SM00612">
    <property type="entry name" value="Kelch"/>
    <property type="match status" value="3"/>
</dbReference>
<keyword evidence="1" id="KW-0880">Kelch repeat</keyword>
<dbReference type="InterPro" id="IPR015915">
    <property type="entry name" value="Kelch-typ_b-propeller"/>
</dbReference>
<feature type="region of interest" description="Disordered" evidence="4">
    <location>
        <begin position="515"/>
        <end position="535"/>
    </location>
</feature>
<dbReference type="Pfam" id="PF24981">
    <property type="entry name" value="Beta-prop_ATRN-LZTR1"/>
    <property type="match status" value="1"/>
</dbReference>
<evidence type="ECO:0000256" key="1">
    <source>
        <dbReference type="ARBA" id="ARBA00022441"/>
    </source>
</evidence>
<dbReference type="InterPro" id="IPR006652">
    <property type="entry name" value="Kelch_1"/>
</dbReference>
<keyword evidence="2" id="KW-0677">Repeat</keyword>
<dbReference type="PANTHER" id="PTHR46093:SF18">
    <property type="entry name" value="FIBRONECTIN TYPE-III DOMAIN-CONTAINING PROTEIN"/>
    <property type="match status" value="1"/>
</dbReference>
<dbReference type="InterPro" id="IPR056737">
    <property type="entry name" value="Beta-prop_ATRN-MKLN-like"/>
</dbReference>
<keyword evidence="7" id="KW-1185">Reference proteome</keyword>
<organism evidence="6 7">
    <name type="scientific">Adiantum capillus-veneris</name>
    <name type="common">Maidenhair fern</name>
    <dbReference type="NCBI Taxonomy" id="13818"/>
    <lineage>
        <taxon>Eukaryota</taxon>
        <taxon>Viridiplantae</taxon>
        <taxon>Streptophyta</taxon>
        <taxon>Embryophyta</taxon>
        <taxon>Tracheophyta</taxon>
        <taxon>Polypodiopsida</taxon>
        <taxon>Polypodiidae</taxon>
        <taxon>Polypodiales</taxon>
        <taxon>Pteridineae</taxon>
        <taxon>Pteridaceae</taxon>
        <taxon>Vittarioideae</taxon>
        <taxon>Adiantum</taxon>
    </lineage>
</organism>
<evidence type="ECO:0000256" key="3">
    <source>
        <dbReference type="SAM" id="Coils"/>
    </source>
</evidence>